<dbReference type="RefSeq" id="WP_154739989.1">
    <property type="nucleotide sequence ID" value="NZ_WMBQ01000002.1"/>
</dbReference>
<sequence>MLQFVVDWLYRADSSSPIEVDLPVVRDASAILQFRQRQQDIASSPTPRERGIRFHQEEFARLFEAVERWPSVEFLTAGGLPVEAVDDLPKSADGGIDVIVRIVAPTERGARNIAGRLRNMIVSQSYE</sequence>
<dbReference type="AlphaFoldDB" id="A0A6I3KI87"/>
<evidence type="ECO:0000313" key="2">
    <source>
        <dbReference type="Proteomes" id="UP000440694"/>
    </source>
</evidence>
<gene>
    <name evidence="1" type="ORF">GIW81_13985</name>
</gene>
<evidence type="ECO:0000313" key="1">
    <source>
        <dbReference type="EMBL" id="MTD95445.1"/>
    </source>
</evidence>
<reference evidence="1 2" key="1">
    <citation type="submission" date="2019-11" db="EMBL/GenBank/DDBJ databases">
        <title>Identification of a novel strain.</title>
        <authorList>
            <person name="Xu Q."/>
            <person name="Wang G."/>
        </authorList>
    </citation>
    <scope>NUCLEOTIDE SEQUENCE [LARGE SCALE GENOMIC DNA]</scope>
    <source>
        <strain evidence="2">xq</strain>
    </source>
</reference>
<comment type="caution">
    <text evidence="1">The sequence shown here is derived from an EMBL/GenBank/DDBJ whole genome shotgun (WGS) entry which is preliminary data.</text>
</comment>
<keyword evidence="2" id="KW-1185">Reference proteome</keyword>
<accession>A0A6I3KI87</accession>
<dbReference type="Proteomes" id="UP000440694">
    <property type="component" value="Unassembled WGS sequence"/>
</dbReference>
<protein>
    <submittedName>
        <fullName evidence="1">Uncharacterized protein</fullName>
    </submittedName>
</protein>
<organism evidence="1 2">
    <name type="scientific">Hyphomicrobium album</name>
    <dbReference type="NCBI Taxonomy" id="2665159"/>
    <lineage>
        <taxon>Bacteria</taxon>
        <taxon>Pseudomonadati</taxon>
        <taxon>Pseudomonadota</taxon>
        <taxon>Alphaproteobacteria</taxon>
        <taxon>Hyphomicrobiales</taxon>
        <taxon>Hyphomicrobiaceae</taxon>
        <taxon>Hyphomicrobium</taxon>
    </lineage>
</organism>
<name>A0A6I3KI87_9HYPH</name>
<proteinExistence type="predicted"/>
<dbReference type="EMBL" id="WMBQ01000002">
    <property type="protein sequence ID" value="MTD95445.1"/>
    <property type="molecule type" value="Genomic_DNA"/>
</dbReference>